<protein>
    <submittedName>
        <fullName evidence="3">Amidohydrolase</fullName>
    </submittedName>
</protein>
<name>A0AAF0YHC3_9STAP</name>
<dbReference type="PANTHER" id="PTHR11014">
    <property type="entry name" value="PEPTIDASE M20 FAMILY MEMBER"/>
    <property type="match status" value="1"/>
</dbReference>
<dbReference type="RefSeq" id="WP_257993700.1">
    <property type="nucleotide sequence ID" value="NZ_CP136964.1"/>
</dbReference>
<feature type="domain" description="Peptidase M20 dimerisation" evidence="2">
    <location>
        <begin position="174"/>
        <end position="266"/>
    </location>
</feature>
<keyword evidence="1" id="KW-0464">Manganese</keyword>
<dbReference type="InterPro" id="IPR036264">
    <property type="entry name" value="Bact_exopeptidase_dim_dom"/>
</dbReference>
<dbReference type="KEGG" id="nmy:CJ229_004890"/>
<evidence type="ECO:0000313" key="4">
    <source>
        <dbReference type="Proteomes" id="UP000243626"/>
    </source>
</evidence>
<dbReference type="InterPro" id="IPR017439">
    <property type="entry name" value="Amidohydrolase"/>
</dbReference>
<dbReference type="SUPFAM" id="SSF55031">
    <property type="entry name" value="Bacterial exopeptidase dimerisation domain"/>
    <property type="match status" value="1"/>
</dbReference>
<dbReference type="Pfam" id="PF01546">
    <property type="entry name" value="Peptidase_M20"/>
    <property type="match status" value="1"/>
</dbReference>
<dbReference type="NCBIfam" id="TIGR01891">
    <property type="entry name" value="amidohydrolases"/>
    <property type="match status" value="1"/>
</dbReference>
<dbReference type="AlphaFoldDB" id="A0AAF0YHC3"/>
<feature type="binding site" evidence="1">
    <location>
        <position position="127"/>
    </location>
    <ligand>
        <name>Mn(2+)</name>
        <dbReference type="ChEBI" id="CHEBI:29035"/>
        <label>2</label>
    </ligand>
</feature>
<dbReference type="InterPro" id="IPR002933">
    <property type="entry name" value="Peptidase_M20"/>
</dbReference>
<evidence type="ECO:0000313" key="3">
    <source>
        <dbReference type="EMBL" id="WOS95445.1"/>
    </source>
</evidence>
<comment type="cofactor">
    <cofactor evidence="1">
        <name>Mn(2+)</name>
        <dbReference type="ChEBI" id="CHEBI:29035"/>
    </cofactor>
    <text evidence="1">The Mn(2+) ion enhances activity.</text>
</comment>
<sequence length="371" mass="41049">MTEPEIIQTEINKIFKHIHAHPELSLQEVQTTQYIFNYLQKRGFSPVKFEDFPGLYCDIGDFSESSVKIGVRADIDALWQEVNGVEQANHSCGHDAHTAMVIGAMLMLKDNVPENKGVRFVFQPAEEIGLGAQKINKTGIINDLDYMFGIHLRPIEEAKSGYISPSIEHGATGSIAFKIIGEDAHGARPHLNTNAIEIGSTIVAMLENIHVNPMIPHSIKVTKFHAGGQSLNIIPGSVSMGIDLRAQTNKVMDKIINEVMDVLKTIETLYEVEVDIEESQKMVASESHEDAIDVLREAIVSTVGEEYLIDPIITSGGDDFHNYTVENPHLKGAMIGLGCNLTPGLHHPYMKFDYDMMPVGSQVIYEAIMKV</sequence>
<dbReference type="PANTHER" id="PTHR11014:SF122">
    <property type="entry name" value="AMIDOHYDROLASE AMHX"/>
    <property type="match status" value="1"/>
</dbReference>
<accession>A0AAF0YHC3</accession>
<dbReference type="Gene3D" id="3.30.70.360">
    <property type="match status" value="1"/>
</dbReference>
<reference evidence="4" key="1">
    <citation type="submission" date="2017-09" db="EMBL/GenBank/DDBJ databases">
        <title>Bacterial strain isolated from the female urinary microbiota.</title>
        <authorList>
            <person name="Thomas-White K."/>
            <person name="Kumar N."/>
            <person name="Forster S."/>
            <person name="Putonti C."/>
            <person name="Lawley T."/>
            <person name="Wolfe A.J."/>
        </authorList>
    </citation>
    <scope>NUCLEOTIDE SEQUENCE [LARGE SCALE GENOMIC DNA]</scope>
    <source>
        <strain evidence="4">UMB0959</strain>
    </source>
</reference>
<feature type="binding site" evidence="1">
    <location>
        <position position="92"/>
    </location>
    <ligand>
        <name>Mn(2+)</name>
        <dbReference type="ChEBI" id="CHEBI:29035"/>
        <label>2</label>
    </ligand>
</feature>
<dbReference type="InterPro" id="IPR011650">
    <property type="entry name" value="Peptidase_M20_dimer"/>
</dbReference>
<dbReference type="Pfam" id="PF07687">
    <property type="entry name" value="M20_dimer"/>
    <property type="match status" value="1"/>
</dbReference>
<proteinExistence type="predicted"/>
<feature type="binding site" evidence="1">
    <location>
        <position position="151"/>
    </location>
    <ligand>
        <name>Mn(2+)</name>
        <dbReference type="ChEBI" id="CHEBI:29035"/>
        <label>2</label>
    </ligand>
</feature>
<dbReference type="SUPFAM" id="SSF53187">
    <property type="entry name" value="Zn-dependent exopeptidases"/>
    <property type="match status" value="1"/>
</dbReference>
<feature type="binding site" evidence="1">
    <location>
        <position position="346"/>
    </location>
    <ligand>
        <name>Mn(2+)</name>
        <dbReference type="ChEBI" id="CHEBI:29035"/>
        <label>2</label>
    </ligand>
</feature>
<evidence type="ECO:0000256" key="1">
    <source>
        <dbReference type="PIRSR" id="PIRSR005962-1"/>
    </source>
</evidence>
<organism evidence="3 4">
    <name type="scientific">Nosocomiicoccus massiliensis</name>
    <dbReference type="NCBI Taxonomy" id="1232430"/>
    <lineage>
        <taxon>Bacteria</taxon>
        <taxon>Bacillati</taxon>
        <taxon>Bacillota</taxon>
        <taxon>Bacilli</taxon>
        <taxon>Bacillales</taxon>
        <taxon>Staphylococcaceae</taxon>
        <taxon>Nosocomiicoccus</taxon>
    </lineage>
</organism>
<feature type="binding site" evidence="1">
    <location>
        <position position="94"/>
    </location>
    <ligand>
        <name>Mn(2+)</name>
        <dbReference type="ChEBI" id="CHEBI:29035"/>
        <label>2</label>
    </ligand>
</feature>
<gene>
    <name evidence="3" type="ORF">CJ229_004890</name>
</gene>
<dbReference type="Proteomes" id="UP000243626">
    <property type="component" value="Chromosome"/>
</dbReference>
<keyword evidence="1" id="KW-0479">Metal-binding</keyword>
<dbReference type="GO" id="GO:0046872">
    <property type="term" value="F:metal ion binding"/>
    <property type="evidence" value="ECO:0007669"/>
    <property type="project" value="UniProtKB-KW"/>
</dbReference>
<keyword evidence="4" id="KW-1185">Reference proteome</keyword>
<dbReference type="GO" id="GO:0016787">
    <property type="term" value="F:hydrolase activity"/>
    <property type="evidence" value="ECO:0007669"/>
    <property type="project" value="InterPro"/>
</dbReference>
<dbReference type="Gene3D" id="3.40.630.10">
    <property type="entry name" value="Zn peptidases"/>
    <property type="match status" value="1"/>
</dbReference>
<dbReference type="PIRSF" id="PIRSF005962">
    <property type="entry name" value="Pept_M20D_amidohydro"/>
    <property type="match status" value="1"/>
</dbReference>
<evidence type="ECO:0000259" key="2">
    <source>
        <dbReference type="Pfam" id="PF07687"/>
    </source>
</evidence>
<dbReference type="EMBL" id="CP136964">
    <property type="protein sequence ID" value="WOS95445.1"/>
    <property type="molecule type" value="Genomic_DNA"/>
</dbReference>